<evidence type="ECO:0000313" key="5">
    <source>
        <dbReference type="Proteomes" id="UP000664701"/>
    </source>
</evidence>
<evidence type="ECO:0000259" key="3">
    <source>
        <dbReference type="PROSITE" id="PS51186"/>
    </source>
</evidence>
<keyword evidence="5" id="KW-1185">Reference proteome</keyword>
<keyword evidence="2" id="KW-0012">Acyltransferase</keyword>
<dbReference type="PANTHER" id="PTHR43420:SF12">
    <property type="entry name" value="N-ACETYLTRANSFERASE DOMAIN-CONTAINING PROTEIN"/>
    <property type="match status" value="1"/>
</dbReference>
<sequence>MENPQIILRQTIDVQLYQKIKELETICLQNEEVDSYKLELDYKLKNSMSHENNQKINEFLYFINNNLIGYLGICDFDNEVLEATGMVHPNFRNQGIFTQLYTLVQDEFNKRPAKELLFICPKDSNTGIQFIEKKQAAYHHAEYDMYLNSHSFIPMNNYHLELKEIDTQKHLFNGRIGDTVVGQVRIEVVGELGGIYGLEIYPSFRRQGYGRELLMQTIEKLLTLGIKNVFLQVDTINENALSLYQSCGFIEKNVMNYYSISKK</sequence>
<gene>
    <name evidence="4" type="ORF">DOK78_001939</name>
</gene>
<organism evidence="4 5">
    <name type="scientific">Candidatus Enterococcus lowellii</name>
    <dbReference type="NCBI Taxonomy" id="2230877"/>
    <lineage>
        <taxon>Bacteria</taxon>
        <taxon>Bacillati</taxon>
        <taxon>Bacillota</taxon>
        <taxon>Bacilli</taxon>
        <taxon>Lactobacillales</taxon>
        <taxon>Enterococcaceae</taxon>
        <taxon>Enterococcus</taxon>
    </lineage>
</organism>
<dbReference type="Pfam" id="PF00583">
    <property type="entry name" value="Acetyltransf_1"/>
    <property type="match status" value="2"/>
</dbReference>
<dbReference type="InterPro" id="IPR016181">
    <property type="entry name" value="Acyl_CoA_acyltransferase"/>
</dbReference>
<evidence type="ECO:0000313" key="4">
    <source>
        <dbReference type="EMBL" id="WYJ77301.1"/>
    </source>
</evidence>
<dbReference type="CDD" id="cd04301">
    <property type="entry name" value="NAT_SF"/>
    <property type="match status" value="2"/>
</dbReference>
<keyword evidence="1" id="KW-0808">Transferase</keyword>
<dbReference type="InterPro" id="IPR000182">
    <property type="entry name" value="GNAT_dom"/>
</dbReference>
<evidence type="ECO:0000256" key="1">
    <source>
        <dbReference type="ARBA" id="ARBA00022679"/>
    </source>
</evidence>
<name>A0ABZ2SSA1_9ENTE</name>
<dbReference type="Proteomes" id="UP000664701">
    <property type="component" value="Chromosome"/>
</dbReference>
<dbReference type="PANTHER" id="PTHR43420">
    <property type="entry name" value="ACETYLTRANSFERASE"/>
    <property type="match status" value="1"/>
</dbReference>
<evidence type="ECO:0000256" key="2">
    <source>
        <dbReference type="ARBA" id="ARBA00023315"/>
    </source>
</evidence>
<dbReference type="SUPFAM" id="SSF55729">
    <property type="entry name" value="Acyl-CoA N-acyltransferases (Nat)"/>
    <property type="match status" value="2"/>
</dbReference>
<dbReference type="PROSITE" id="PS51186">
    <property type="entry name" value="GNAT"/>
    <property type="match status" value="1"/>
</dbReference>
<proteinExistence type="predicted"/>
<protein>
    <recommendedName>
        <fullName evidence="3">N-acetyltransferase domain-containing protein</fullName>
    </recommendedName>
</protein>
<dbReference type="Gene3D" id="3.40.630.30">
    <property type="match status" value="2"/>
</dbReference>
<dbReference type="RefSeq" id="WP_207940554.1">
    <property type="nucleotide sequence ID" value="NZ_CP147251.1"/>
</dbReference>
<accession>A0ABZ2SSA1</accession>
<feature type="domain" description="N-acetyltransferase" evidence="3">
    <location>
        <begin position="131"/>
        <end position="263"/>
    </location>
</feature>
<dbReference type="EMBL" id="CP147251">
    <property type="protein sequence ID" value="WYJ77301.1"/>
    <property type="molecule type" value="Genomic_DNA"/>
</dbReference>
<dbReference type="InterPro" id="IPR050680">
    <property type="entry name" value="YpeA/RimI_acetyltransf"/>
</dbReference>
<reference evidence="4 5" key="1">
    <citation type="submission" date="2024-03" db="EMBL/GenBank/DDBJ databases">
        <title>The Genome Sequence of Enterococcus sp. DIV2402.</title>
        <authorList>
            <consortium name="The Broad Institute Genomics Platform"/>
            <consortium name="The Broad Institute Microbial Omics Core"/>
            <consortium name="The Broad Institute Genomic Center for Infectious Diseases"/>
            <person name="Earl A."/>
            <person name="Manson A."/>
            <person name="Gilmore M."/>
            <person name="Schwartman J."/>
            <person name="Shea T."/>
            <person name="Abouelleil A."/>
            <person name="Cao P."/>
            <person name="Chapman S."/>
            <person name="Cusick C."/>
            <person name="Young S."/>
            <person name="Neafsey D."/>
            <person name="Nusbaum C."/>
            <person name="Birren B."/>
        </authorList>
    </citation>
    <scope>NUCLEOTIDE SEQUENCE [LARGE SCALE GENOMIC DNA]</scope>
    <source>
        <strain evidence="4 5">DIV2402</strain>
    </source>
</reference>